<gene>
    <name evidence="1" type="ORF">C900_04256</name>
</gene>
<keyword evidence="2" id="KW-1185">Reference proteome</keyword>
<organism evidence="1 2">
    <name type="scientific">Fulvivirga imtechensis AK7</name>
    <dbReference type="NCBI Taxonomy" id="1237149"/>
    <lineage>
        <taxon>Bacteria</taxon>
        <taxon>Pseudomonadati</taxon>
        <taxon>Bacteroidota</taxon>
        <taxon>Cytophagia</taxon>
        <taxon>Cytophagales</taxon>
        <taxon>Fulvivirgaceae</taxon>
        <taxon>Fulvivirga</taxon>
    </lineage>
</organism>
<name>L8K0E1_9BACT</name>
<evidence type="ECO:0000313" key="2">
    <source>
        <dbReference type="Proteomes" id="UP000011135"/>
    </source>
</evidence>
<evidence type="ECO:0000313" key="1">
    <source>
        <dbReference type="EMBL" id="ELR73404.1"/>
    </source>
</evidence>
<protein>
    <submittedName>
        <fullName evidence="1">Uncharacterized protein</fullName>
    </submittedName>
</protein>
<sequence>MNSEPSTGHGRKKLGYFYRPGINTQGILLESEMMRKEVAVVTG</sequence>
<reference evidence="1 2" key="1">
    <citation type="submission" date="2012-12" db="EMBL/GenBank/DDBJ databases">
        <title>Genome assembly of Fulvivirga imtechensis AK7.</title>
        <authorList>
            <person name="Nupur N."/>
            <person name="Khatri I."/>
            <person name="Kumar R."/>
            <person name="Subramanian S."/>
            <person name="Pinnaka A."/>
        </authorList>
    </citation>
    <scope>NUCLEOTIDE SEQUENCE [LARGE SCALE GENOMIC DNA]</scope>
    <source>
        <strain evidence="1 2">AK7</strain>
    </source>
</reference>
<proteinExistence type="predicted"/>
<dbReference type="Proteomes" id="UP000011135">
    <property type="component" value="Unassembled WGS sequence"/>
</dbReference>
<dbReference type="AlphaFoldDB" id="L8K0E1"/>
<comment type="caution">
    <text evidence="1">The sequence shown here is derived from an EMBL/GenBank/DDBJ whole genome shotgun (WGS) entry which is preliminary data.</text>
</comment>
<accession>L8K0E1</accession>
<dbReference type="EMBL" id="AMZN01000006">
    <property type="protein sequence ID" value="ELR73404.1"/>
    <property type="molecule type" value="Genomic_DNA"/>
</dbReference>